<dbReference type="EMBL" id="LR797456">
    <property type="protein sequence ID" value="CAB4217738.1"/>
    <property type="molecule type" value="Genomic_DNA"/>
</dbReference>
<name>A0A6J5SQH7_9CAUD</name>
<evidence type="ECO:0000313" key="10">
    <source>
        <dbReference type="EMBL" id="CAB5231263.1"/>
    </source>
</evidence>
<organism evidence="8">
    <name type="scientific">uncultured Caudovirales phage</name>
    <dbReference type="NCBI Taxonomy" id="2100421"/>
    <lineage>
        <taxon>Viruses</taxon>
        <taxon>Duplodnaviria</taxon>
        <taxon>Heunggongvirae</taxon>
        <taxon>Uroviricota</taxon>
        <taxon>Caudoviricetes</taxon>
        <taxon>Peduoviridae</taxon>
        <taxon>Maltschvirus</taxon>
        <taxon>Maltschvirus maltsch</taxon>
    </lineage>
</organism>
<dbReference type="EMBL" id="LR797496">
    <property type="protein sequence ID" value="CAB4219876.1"/>
    <property type="molecule type" value="Genomic_DNA"/>
</dbReference>
<dbReference type="EMBL" id="LR796811">
    <property type="protein sequence ID" value="CAB4167541.1"/>
    <property type="molecule type" value="Genomic_DNA"/>
</dbReference>
<evidence type="ECO:0000313" key="8">
    <source>
        <dbReference type="EMBL" id="CAB4217738.1"/>
    </source>
</evidence>
<dbReference type="EMBL" id="LR797088">
    <property type="protein sequence ID" value="CAB4186234.1"/>
    <property type="molecule type" value="Genomic_DNA"/>
</dbReference>
<dbReference type="EMBL" id="LR797192">
    <property type="protein sequence ID" value="CAB4192221.1"/>
    <property type="molecule type" value="Genomic_DNA"/>
</dbReference>
<evidence type="ECO:0000313" key="4">
    <source>
        <dbReference type="EMBL" id="CAB4180430.1"/>
    </source>
</evidence>
<dbReference type="EMBL" id="LR796496">
    <property type="protein sequence ID" value="CAB4148334.1"/>
    <property type="molecule type" value="Genomic_DNA"/>
</dbReference>
<evidence type="ECO:0000313" key="3">
    <source>
        <dbReference type="EMBL" id="CAB4174490.1"/>
    </source>
</evidence>
<proteinExistence type="predicted"/>
<accession>A0A6J5SQH7</accession>
<evidence type="ECO:0000313" key="1">
    <source>
        <dbReference type="EMBL" id="CAB4148334.1"/>
    </source>
</evidence>
<reference evidence="8" key="1">
    <citation type="submission" date="2020-05" db="EMBL/GenBank/DDBJ databases">
        <authorList>
            <person name="Chiriac C."/>
            <person name="Salcher M."/>
            <person name="Ghai R."/>
            <person name="Kavagutti S V."/>
        </authorList>
    </citation>
    <scope>NUCLEOTIDE SEQUENCE</scope>
</reference>
<evidence type="ECO:0000313" key="6">
    <source>
        <dbReference type="EMBL" id="CAB4189780.1"/>
    </source>
</evidence>
<gene>
    <name evidence="4" type="ORF">UFOVP1036_27</name>
    <name evidence="5" type="ORF">UFOVP1132_40</name>
    <name evidence="6" type="ORF">UFOVP1190_15</name>
    <name evidence="7" type="ORF">UFOVP1248_11</name>
    <name evidence="8" type="ORF">UFOVP1493_76</name>
    <name evidence="10" type="ORF">UFOVP1584_46</name>
    <name evidence="9" type="ORF">UFOVP1635_19</name>
    <name evidence="1" type="ORF">UFOVP521_62</name>
    <name evidence="2" type="ORF">UFOVP856_34</name>
    <name evidence="3" type="ORF">UFOVP967_54</name>
</gene>
<dbReference type="EMBL" id="LR798432">
    <property type="protein sequence ID" value="CAB5231263.1"/>
    <property type="molecule type" value="Genomic_DNA"/>
</dbReference>
<evidence type="ECO:0000313" key="9">
    <source>
        <dbReference type="EMBL" id="CAB4219876.1"/>
    </source>
</evidence>
<sequence length="124" mass="14127">METKNTPETETASGRMRVPAEYGPEMQSFYIREFAILSNINLLDAMKNSKVEITYEILAAASMALDVIDNGTYSPRSEYEQERLAYWRELVAGRSRAELVRLQWAWAVPQTMYAGEIIESNPAL</sequence>
<dbReference type="EMBL" id="LR796991">
    <property type="protein sequence ID" value="CAB4180430.1"/>
    <property type="molecule type" value="Genomic_DNA"/>
</dbReference>
<evidence type="ECO:0000313" key="7">
    <source>
        <dbReference type="EMBL" id="CAB4192221.1"/>
    </source>
</evidence>
<evidence type="ECO:0000313" key="5">
    <source>
        <dbReference type="EMBL" id="CAB4186234.1"/>
    </source>
</evidence>
<dbReference type="EMBL" id="LR797145">
    <property type="protein sequence ID" value="CAB4189780.1"/>
    <property type="molecule type" value="Genomic_DNA"/>
</dbReference>
<dbReference type="EMBL" id="LR796910">
    <property type="protein sequence ID" value="CAB4174490.1"/>
    <property type="molecule type" value="Genomic_DNA"/>
</dbReference>
<protein>
    <submittedName>
        <fullName evidence="8">Uncharacterized protein</fullName>
    </submittedName>
</protein>
<evidence type="ECO:0000313" key="2">
    <source>
        <dbReference type="EMBL" id="CAB4167541.1"/>
    </source>
</evidence>